<name>A0ABU8FP63_9BACI</name>
<accession>A0ABU8FP63</accession>
<keyword evidence="2" id="KW-1185">Reference proteome</keyword>
<evidence type="ECO:0000313" key="2">
    <source>
        <dbReference type="Proteomes" id="UP001372526"/>
    </source>
</evidence>
<protein>
    <submittedName>
        <fullName evidence="1">Uncharacterized protein</fullName>
    </submittedName>
</protein>
<dbReference type="EMBL" id="JBAWSX010000029">
    <property type="protein sequence ID" value="MEI4804478.1"/>
    <property type="molecule type" value="Genomic_DNA"/>
</dbReference>
<dbReference type="Proteomes" id="UP001372526">
    <property type="component" value="Unassembled WGS sequence"/>
</dbReference>
<reference evidence="1 2" key="1">
    <citation type="submission" date="2024-01" db="EMBL/GenBank/DDBJ databases">
        <title>Seven novel Bacillus-like species.</title>
        <authorList>
            <person name="Liu G."/>
        </authorList>
    </citation>
    <scope>NUCLEOTIDE SEQUENCE [LARGE SCALE GENOMIC DNA]</scope>
    <source>
        <strain evidence="1 2">FJAT-51639</strain>
    </source>
</reference>
<organism evidence="1 2">
    <name type="scientific">Bacillus bruguierae</name>
    <dbReference type="NCBI Taxonomy" id="3127667"/>
    <lineage>
        <taxon>Bacteria</taxon>
        <taxon>Bacillati</taxon>
        <taxon>Bacillota</taxon>
        <taxon>Bacilli</taxon>
        <taxon>Bacillales</taxon>
        <taxon>Bacillaceae</taxon>
        <taxon>Bacillus</taxon>
    </lineage>
</organism>
<sequence>MKFYEWNKQIQEIFHQYPEQDADVFTVIASVLAIFKFVRN</sequence>
<gene>
    <name evidence="1" type="ORF">WAZ07_25530</name>
</gene>
<proteinExistence type="predicted"/>
<evidence type="ECO:0000313" key="1">
    <source>
        <dbReference type="EMBL" id="MEI4804478.1"/>
    </source>
</evidence>
<dbReference type="RefSeq" id="WP_336474642.1">
    <property type="nucleotide sequence ID" value="NZ_JBAWSX010000029.1"/>
</dbReference>
<comment type="caution">
    <text evidence="1">The sequence shown here is derived from an EMBL/GenBank/DDBJ whole genome shotgun (WGS) entry which is preliminary data.</text>
</comment>